<dbReference type="EMBL" id="SRLO01000032">
    <property type="protein sequence ID" value="TNN83545.1"/>
    <property type="molecule type" value="Genomic_DNA"/>
</dbReference>
<evidence type="ECO:0000313" key="3">
    <source>
        <dbReference type="Proteomes" id="UP000314294"/>
    </source>
</evidence>
<sequence length="183" mass="20168">MLPRLLASRMGMRHGVEQLDDQDQAGAEHQQRKSQQNQTHCQVWGLSALNLEGVDDELGDHVQVARGNFQRQQHEHREPVEEVVHRGPRKRPGNIVKRLVLTSRGDHADNYGGGSGRALDQQGDQNPDDQTGQRVGQNRVVLKDVACCFTWVEWKVEVGVGGCTSAGDSLMCTVHITGDTSAS</sequence>
<feature type="compositionally biased region" description="Polar residues" evidence="1">
    <location>
        <begin position="122"/>
        <end position="135"/>
    </location>
</feature>
<name>A0A4Z2IZR0_9TELE</name>
<evidence type="ECO:0000256" key="1">
    <source>
        <dbReference type="SAM" id="MobiDB-lite"/>
    </source>
</evidence>
<dbReference type="Proteomes" id="UP000314294">
    <property type="component" value="Unassembled WGS sequence"/>
</dbReference>
<accession>A0A4Z2IZR0</accession>
<evidence type="ECO:0000313" key="2">
    <source>
        <dbReference type="EMBL" id="TNN83545.1"/>
    </source>
</evidence>
<dbReference type="AlphaFoldDB" id="A0A4Z2IZR0"/>
<feature type="compositionally biased region" description="Basic and acidic residues" evidence="1">
    <location>
        <begin position="72"/>
        <end position="85"/>
    </location>
</feature>
<organism evidence="2 3">
    <name type="scientific">Liparis tanakae</name>
    <name type="common">Tanaka's snailfish</name>
    <dbReference type="NCBI Taxonomy" id="230148"/>
    <lineage>
        <taxon>Eukaryota</taxon>
        <taxon>Metazoa</taxon>
        <taxon>Chordata</taxon>
        <taxon>Craniata</taxon>
        <taxon>Vertebrata</taxon>
        <taxon>Euteleostomi</taxon>
        <taxon>Actinopterygii</taxon>
        <taxon>Neopterygii</taxon>
        <taxon>Teleostei</taxon>
        <taxon>Neoteleostei</taxon>
        <taxon>Acanthomorphata</taxon>
        <taxon>Eupercaria</taxon>
        <taxon>Perciformes</taxon>
        <taxon>Cottioidei</taxon>
        <taxon>Cottales</taxon>
        <taxon>Liparidae</taxon>
        <taxon>Liparis</taxon>
    </lineage>
</organism>
<comment type="caution">
    <text evidence="2">The sequence shown here is derived from an EMBL/GenBank/DDBJ whole genome shotgun (WGS) entry which is preliminary data.</text>
</comment>
<protein>
    <submittedName>
        <fullName evidence="2">Uncharacterized protein</fullName>
    </submittedName>
</protein>
<dbReference type="OrthoDB" id="10595459at2759"/>
<gene>
    <name evidence="2" type="ORF">EYF80_006063</name>
</gene>
<reference evidence="2 3" key="1">
    <citation type="submission" date="2019-03" db="EMBL/GenBank/DDBJ databases">
        <title>First draft genome of Liparis tanakae, snailfish: a comprehensive survey of snailfish specific genes.</title>
        <authorList>
            <person name="Kim W."/>
            <person name="Song I."/>
            <person name="Jeong J.-H."/>
            <person name="Kim D."/>
            <person name="Kim S."/>
            <person name="Ryu S."/>
            <person name="Song J.Y."/>
            <person name="Lee S.K."/>
        </authorList>
    </citation>
    <scope>NUCLEOTIDE SEQUENCE [LARGE SCALE GENOMIC DNA]</scope>
    <source>
        <tissue evidence="2">Muscle</tissue>
    </source>
</reference>
<keyword evidence="3" id="KW-1185">Reference proteome</keyword>
<proteinExistence type="predicted"/>
<feature type="region of interest" description="Disordered" evidence="1">
    <location>
        <begin position="68"/>
        <end position="135"/>
    </location>
</feature>